<dbReference type="AlphaFoldDB" id="A0A2V2LF63"/>
<evidence type="ECO:0000256" key="5">
    <source>
        <dbReference type="ARBA" id="ARBA00023136"/>
    </source>
</evidence>
<keyword evidence="4 6" id="KW-1133">Transmembrane helix</keyword>
<reference evidence="7 8" key="1">
    <citation type="submission" date="2018-05" db="EMBL/GenBank/DDBJ databases">
        <title>Rhodobacteraceae gen. nov., sp. nov. isolated from sea water.</title>
        <authorList>
            <person name="Ren Y."/>
        </authorList>
    </citation>
    <scope>NUCLEOTIDE SEQUENCE [LARGE SCALE GENOMIC DNA]</scope>
    <source>
        <strain evidence="7 8">TG-679</strain>
    </source>
</reference>
<keyword evidence="5 6" id="KW-0472">Membrane</keyword>
<accession>A0A2V2LF63</accession>
<feature type="transmembrane region" description="Helical" evidence="6">
    <location>
        <begin position="177"/>
        <end position="197"/>
    </location>
</feature>
<comment type="subcellular location">
    <subcellularLocation>
        <location evidence="1">Cell membrane</location>
        <topology evidence="1">Multi-pass membrane protein</topology>
    </subcellularLocation>
</comment>
<dbReference type="Proteomes" id="UP000245680">
    <property type="component" value="Unassembled WGS sequence"/>
</dbReference>
<evidence type="ECO:0000256" key="1">
    <source>
        <dbReference type="ARBA" id="ARBA00004651"/>
    </source>
</evidence>
<evidence type="ECO:0000313" key="8">
    <source>
        <dbReference type="Proteomes" id="UP000245680"/>
    </source>
</evidence>
<feature type="transmembrane region" description="Helical" evidence="6">
    <location>
        <begin position="24"/>
        <end position="53"/>
    </location>
</feature>
<dbReference type="OrthoDB" id="9781030at2"/>
<dbReference type="RefSeq" id="WP_109812097.1">
    <property type="nucleotide sequence ID" value="NZ_QGKU01000039.1"/>
</dbReference>
<dbReference type="PANTHER" id="PTHR30213">
    <property type="entry name" value="INNER MEMBRANE PROTEIN YHJD"/>
    <property type="match status" value="1"/>
</dbReference>
<evidence type="ECO:0000256" key="6">
    <source>
        <dbReference type="SAM" id="Phobius"/>
    </source>
</evidence>
<feature type="transmembrane region" description="Helical" evidence="6">
    <location>
        <begin position="136"/>
        <end position="165"/>
    </location>
</feature>
<sequence>MKQHLKTTFQHALGMKRRIDRANLSLVAAGGAFFAMLSLFPGLAAVIALLGFLARPETVQEGLILLQDFMPPDAFALIETQVTRLVRTNSSTLGWATAISTLAALWSARRGTDAVIKAVNTVYDAPIRGGVRAAGVAVMITLALILVVTVAILTMLVLPVVVAFLPLGPYTGFALEVARWLIALAVVLSGIWVLYRFAPNCAGAKVRWLNPGAVLTVLVWAAGSWAFTYYLANFGNYNQIYGSIGAVIALLMFLYITIFVVLLGATLNAELFRTRQAEAAGETATGAVSGDTAAGSGSGLRDAASVAAASTGL</sequence>
<dbReference type="InterPro" id="IPR017039">
    <property type="entry name" value="Virul_fac_BrkB"/>
</dbReference>
<feature type="transmembrane region" description="Helical" evidence="6">
    <location>
        <begin position="244"/>
        <end position="265"/>
    </location>
</feature>
<evidence type="ECO:0000313" key="7">
    <source>
        <dbReference type="EMBL" id="PWR02144.1"/>
    </source>
</evidence>
<dbReference type="NCBIfam" id="TIGR00765">
    <property type="entry name" value="yihY_not_rbn"/>
    <property type="match status" value="1"/>
</dbReference>
<protein>
    <submittedName>
        <fullName evidence="7">Ribonuclease BN</fullName>
    </submittedName>
</protein>
<dbReference type="PIRSF" id="PIRSF035875">
    <property type="entry name" value="RNase_BN"/>
    <property type="match status" value="1"/>
</dbReference>
<keyword evidence="3 6" id="KW-0812">Transmembrane</keyword>
<keyword evidence="2" id="KW-1003">Cell membrane</keyword>
<evidence type="ECO:0000256" key="4">
    <source>
        <dbReference type="ARBA" id="ARBA00022989"/>
    </source>
</evidence>
<evidence type="ECO:0000256" key="2">
    <source>
        <dbReference type="ARBA" id="ARBA00022475"/>
    </source>
</evidence>
<organism evidence="7 8">
    <name type="scientific">Meridianimarinicoccus roseus</name>
    <dbReference type="NCBI Taxonomy" id="2072018"/>
    <lineage>
        <taxon>Bacteria</taxon>
        <taxon>Pseudomonadati</taxon>
        <taxon>Pseudomonadota</taxon>
        <taxon>Alphaproteobacteria</taxon>
        <taxon>Rhodobacterales</taxon>
        <taxon>Paracoccaceae</taxon>
        <taxon>Meridianimarinicoccus</taxon>
    </lineage>
</organism>
<proteinExistence type="predicted"/>
<comment type="caution">
    <text evidence="7">The sequence shown here is derived from an EMBL/GenBank/DDBJ whole genome shotgun (WGS) entry which is preliminary data.</text>
</comment>
<feature type="transmembrane region" description="Helical" evidence="6">
    <location>
        <begin position="209"/>
        <end position="232"/>
    </location>
</feature>
<gene>
    <name evidence="7" type="ORF">DKT77_12800</name>
</gene>
<dbReference type="EMBL" id="QGKU01000039">
    <property type="protein sequence ID" value="PWR02144.1"/>
    <property type="molecule type" value="Genomic_DNA"/>
</dbReference>
<evidence type="ECO:0000256" key="3">
    <source>
        <dbReference type="ARBA" id="ARBA00022692"/>
    </source>
</evidence>
<dbReference type="Pfam" id="PF03631">
    <property type="entry name" value="Virul_fac_BrkB"/>
    <property type="match status" value="1"/>
</dbReference>
<dbReference type="GO" id="GO:0005886">
    <property type="term" value="C:plasma membrane"/>
    <property type="evidence" value="ECO:0007669"/>
    <property type="project" value="UniProtKB-SubCell"/>
</dbReference>
<name>A0A2V2LF63_9RHOB</name>
<dbReference type="PANTHER" id="PTHR30213:SF0">
    <property type="entry name" value="UPF0761 MEMBRANE PROTEIN YIHY"/>
    <property type="match status" value="1"/>
</dbReference>
<keyword evidence="8" id="KW-1185">Reference proteome</keyword>
<feature type="transmembrane region" description="Helical" evidence="6">
    <location>
        <begin position="92"/>
        <end position="108"/>
    </location>
</feature>